<dbReference type="GO" id="GO:0098609">
    <property type="term" value="P:cell-cell adhesion"/>
    <property type="evidence" value="ECO:0007669"/>
    <property type="project" value="TreeGrafter"/>
</dbReference>
<dbReference type="CDD" id="cd00096">
    <property type="entry name" value="Ig"/>
    <property type="match status" value="2"/>
</dbReference>
<sequence length="950" mass="105150">MGLDILDSGQVVYIELQTKRVVGETVILECGSTLPDVYIWGYTIPGTEHIRAVVFNFGQGPKLQSLAKTLGDLNVITNTASLLIEKLPLGAQGLYTCQALYDTPQGAKLIYYYVQLLVLVPVSKPYLLVDDSSPVEGTPIWMRCSLENGSTPINYKWEHKSSDAEATTTTKVAEGNINRVNITSVNRNHTGWYWCLATNEVNQQRSDGIWLEVLFGPDVPRIDVTPYSVTERGYSAVERATVSLMCQASSNPPSQYVWFYNNSQVHTGQQYNITKILRMHSGHYSCLAQNYYLNTNSKTTITLYVYYPPNGSPTCTILPSNNYTDVVLWCFWEGVLPPGEPQCYANATLNNEYMMLSCSWEGGFPQALLWWTFNNGSLLGTLVNTSILVLRLSSRYSEKVFVCHAQHPLSLANKMCILKLVLPPADPQCYANATLNNEYLMLSCSWGGGFPQALHWWASNNGSLLGSPKENANILVLKSSSTYSGKVFVCHTKHPLSPVSKLCILTLDRPNGSPTCTIFPTNNYTDVALWCSWEGGYPPASLYWTSTLFSPNETEPSFTNTTLVQPGYRIPHNSTFTCHGSHVASPASYSCNTTALLPRGDPQCYANAPLNNEYFTLSCSWEGGSPQALLQWTFDNGSSQGSSKENTNTLVLKASSTYTLPPGEPQCRVYSTNLTLSCSWEGGSPQALLWWTFNDTSYLGSLKENNNVLLLEASFTYSGKVFVCHAKHPLSPTSKVCVLRLDPPNGSPTCTIRPTNNYTDVALWCSWEGDDGVTQGNFKESMNILILRSSVTFSGKAFVCHAKHPLALATKLCPLRLEAPVLATQLKVVSVYEGNDVQLSCILKANYPDTEITWFNNHKKQVGDTPSKYLLYREATWSNLTVREADGVQDSGQYWCSASNAVGGAEIPITVLIKRYPVPPNVTISKIKYSSQQRTEVDLQWAVKETGNLT</sequence>
<dbReference type="SMART" id="SM00408">
    <property type="entry name" value="IGc2"/>
    <property type="match status" value="3"/>
</dbReference>
<accession>A0A0P7WYP0</accession>
<dbReference type="InterPro" id="IPR013098">
    <property type="entry name" value="Ig_I-set"/>
</dbReference>
<feature type="domain" description="Ig-like" evidence="6">
    <location>
        <begin position="220"/>
        <end position="302"/>
    </location>
</feature>
<dbReference type="InterPro" id="IPR051275">
    <property type="entry name" value="Cell_adhesion_signaling"/>
</dbReference>
<dbReference type="Pfam" id="PF13927">
    <property type="entry name" value="Ig_3"/>
    <property type="match status" value="2"/>
</dbReference>
<dbReference type="PROSITE" id="PS00290">
    <property type="entry name" value="IG_MHC"/>
    <property type="match status" value="1"/>
</dbReference>
<evidence type="ECO:0000256" key="2">
    <source>
        <dbReference type="ARBA" id="ARBA00023136"/>
    </source>
</evidence>
<dbReference type="Pfam" id="PF07679">
    <property type="entry name" value="I-set"/>
    <property type="match status" value="1"/>
</dbReference>
<dbReference type="SMART" id="SM00409">
    <property type="entry name" value="IG"/>
    <property type="match status" value="4"/>
</dbReference>
<evidence type="ECO:0000259" key="6">
    <source>
        <dbReference type="PROSITE" id="PS50835"/>
    </source>
</evidence>
<dbReference type="Gene3D" id="2.60.40.10">
    <property type="entry name" value="Immunoglobulins"/>
    <property type="match status" value="4"/>
</dbReference>
<dbReference type="InterPro" id="IPR007110">
    <property type="entry name" value="Ig-like_dom"/>
</dbReference>
<dbReference type="InterPro" id="IPR013783">
    <property type="entry name" value="Ig-like_fold"/>
</dbReference>
<proteinExistence type="predicted"/>
<keyword evidence="2" id="KW-0472">Membrane</keyword>
<protein>
    <submittedName>
        <fullName evidence="7">Carcinoembryonic antigen-related cell adhesion molecule 5-like</fullName>
    </submittedName>
</protein>
<dbReference type="InterPro" id="IPR003598">
    <property type="entry name" value="Ig_sub2"/>
</dbReference>
<dbReference type="InterPro" id="IPR036179">
    <property type="entry name" value="Ig-like_dom_sf"/>
</dbReference>
<dbReference type="GO" id="GO:0005886">
    <property type="term" value="C:plasma membrane"/>
    <property type="evidence" value="ECO:0007669"/>
    <property type="project" value="TreeGrafter"/>
</dbReference>
<dbReference type="EMBL" id="JARO02005298">
    <property type="protein sequence ID" value="KPP67003.1"/>
    <property type="molecule type" value="Genomic_DNA"/>
</dbReference>
<evidence type="ECO:0000256" key="5">
    <source>
        <dbReference type="ARBA" id="ARBA00023319"/>
    </source>
</evidence>
<feature type="domain" description="Ig-like" evidence="6">
    <location>
        <begin position="125"/>
        <end position="206"/>
    </location>
</feature>
<dbReference type="SUPFAM" id="SSF48726">
    <property type="entry name" value="Immunoglobulin"/>
    <property type="match status" value="6"/>
</dbReference>
<organism evidence="7 8">
    <name type="scientific">Scleropages formosus</name>
    <name type="common">Asian bonytongue</name>
    <name type="synonym">Osteoglossum formosum</name>
    <dbReference type="NCBI Taxonomy" id="113540"/>
    <lineage>
        <taxon>Eukaryota</taxon>
        <taxon>Metazoa</taxon>
        <taxon>Chordata</taxon>
        <taxon>Craniata</taxon>
        <taxon>Vertebrata</taxon>
        <taxon>Euteleostomi</taxon>
        <taxon>Actinopterygii</taxon>
        <taxon>Neopterygii</taxon>
        <taxon>Teleostei</taxon>
        <taxon>Osteoglossocephala</taxon>
        <taxon>Osteoglossomorpha</taxon>
        <taxon>Osteoglossiformes</taxon>
        <taxon>Osteoglossidae</taxon>
        <taxon>Scleropages</taxon>
    </lineage>
</organism>
<dbReference type="PANTHER" id="PTHR11640">
    <property type="entry name" value="NEPHRIN"/>
    <property type="match status" value="1"/>
</dbReference>
<dbReference type="GO" id="GO:0050839">
    <property type="term" value="F:cell adhesion molecule binding"/>
    <property type="evidence" value="ECO:0007669"/>
    <property type="project" value="TreeGrafter"/>
</dbReference>
<dbReference type="InterPro" id="IPR003006">
    <property type="entry name" value="Ig/MHC_CS"/>
</dbReference>
<evidence type="ECO:0000313" key="8">
    <source>
        <dbReference type="Proteomes" id="UP000034805"/>
    </source>
</evidence>
<name>A0A0P7WYP0_SCLFO</name>
<evidence type="ECO:0000256" key="3">
    <source>
        <dbReference type="ARBA" id="ARBA00023157"/>
    </source>
</evidence>
<evidence type="ECO:0000313" key="7">
    <source>
        <dbReference type="EMBL" id="KPP67003.1"/>
    </source>
</evidence>
<feature type="non-terminal residue" evidence="7">
    <location>
        <position position="950"/>
    </location>
</feature>
<dbReference type="PROSITE" id="PS50835">
    <property type="entry name" value="IG_LIKE"/>
    <property type="match status" value="5"/>
</dbReference>
<feature type="domain" description="Ig-like" evidence="6">
    <location>
        <begin position="586"/>
        <end position="677"/>
    </location>
</feature>
<dbReference type="InterPro" id="IPR003599">
    <property type="entry name" value="Ig_sub"/>
</dbReference>
<reference evidence="7 8" key="1">
    <citation type="submission" date="2015-08" db="EMBL/GenBank/DDBJ databases">
        <title>The genome of the Asian arowana (Scleropages formosus).</title>
        <authorList>
            <person name="Tan M.H."/>
            <person name="Gan H.M."/>
            <person name="Croft L.J."/>
            <person name="Austin C.M."/>
        </authorList>
    </citation>
    <scope>NUCLEOTIDE SEQUENCE [LARGE SCALE GENOMIC DNA]</scope>
    <source>
        <strain evidence="7">Aro1</strain>
    </source>
</reference>
<dbReference type="PANTHER" id="PTHR11640:SF158">
    <property type="entry name" value="V-SET AND IMMUNOGLOBULIN DOMAIN-CONTAINING PROTEIN 10-LIKE 2"/>
    <property type="match status" value="1"/>
</dbReference>
<feature type="domain" description="Ig-like" evidence="6">
    <location>
        <begin position="820"/>
        <end position="912"/>
    </location>
</feature>
<feature type="domain" description="Ig-like" evidence="6">
    <location>
        <begin position="341"/>
        <end position="407"/>
    </location>
</feature>
<dbReference type="AlphaFoldDB" id="A0A0P7WYP0"/>
<gene>
    <name evidence="7" type="ORF">Z043_114449</name>
</gene>
<dbReference type="Proteomes" id="UP000034805">
    <property type="component" value="Unassembled WGS sequence"/>
</dbReference>
<dbReference type="GO" id="GO:0005911">
    <property type="term" value="C:cell-cell junction"/>
    <property type="evidence" value="ECO:0007669"/>
    <property type="project" value="TreeGrafter"/>
</dbReference>
<evidence type="ECO:0000256" key="4">
    <source>
        <dbReference type="ARBA" id="ARBA00023180"/>
    </source>
</evidence>
<comment type="subcellular location">
    <subcellularLocation>
        <location evidence="1">Membrane</location>
        <topology evidence="1">Single-pass type I membrane protein</topology>
    </subcellularLocation>
</comment>
<dbReference type="GO" id="GO:0007416">
    <property type="term" value="P:synapse assembly"/>
    <property type="evidence" value="ECO:0007669"/>
    <property type="project" value="TreeGrafter"/>
</dbReference>
<keyword evidence="5" id="KW-0393">Immunoglobulin domain</keyword>
<keyword evidence="4" id="KW-0325">Glycoprotein</keyword>
<comment type="caution">
    <text evidence="7">The sequence shown here is derived from an EMBL/GenBank/DDBJ whole genome shotgun (WGS) entry which is preliminary data.</text>
</comment>
<evidence type="ECO:0000256" key="1">
    <source>
        <dbReference type="ARBA" id="ARBA00004479"/>
    </source>
</evidence>
<keyword evidence="3" id="KW-1015">Disulfide bond</keyword>